<dbReference type="Proteomes" id="UP000054735">
    <property type="component" value="Unassembled WGS sequence"/>
</dbReference>
<dbReference type="Proteomes" id="UP000255066">
    <property type="component" value="Unassembled WGS sequence"/>
</dbReference>
<dbReference type="OrthoDB" id="9810587at2"/>
<evidence type="ECO:0000259" key="7">
    <source>
        <dbReference type="SMART" id="SM00905"/>
    </source>
</evidence>
<dbReference type="RefSeq" id="WP_058523618.1">
    <property type="nucleotide sequence ID" value="NZ_CAAAHV010000001.1"/>
</dbReference>
<organism evidence="9 11">
    <name type="scientific">Legionella birminghamensis</name>
    <dbReference type="NCBI Taxonomy" id="28083"/>
    <lineage>
        <taxon>Bacteria</taxon>
        <taxon>Pseudomonadati</taxon>
        <taxon>Pseudomonadota</taxon>
        <taxon>Gammaproteobacteria</taxon>
        <taxon>Legionellales</taxon>
        <taxon>Legionellaceae</taxon>
        <taxon>Legionella</taxon>
    </lineage>
</organism>
<keyword evidence="10" id="KW-1185">Reference proteome</keyword>
<dbReference type="EC" id="4.1.2.25" evidence="6"/>
<dbReference type="UniPathway" id="UPA00077">
    <property type="reaction ID" value="UER00154"/>
</dbReference>
<keyword evidence="5 6" id="KW-0456">Lyase</keyword>
<evidence type="ECO:0000313" key="10">
    <source>
        <dbReference type="Proteomes" id="UP000054735"/>
    </source>
</evidence>
<dbReference type="AlphaFoldDB" id="A0A378IC14"/>
<dbReference type="NCBIfam" id="TIGR00525">
    <property type="entry name" value="folB"/>
    <property type="match status" value="1"/>
</dbReference>
<name>A0A378IC14_9GAMM</name>
<dbReference type="EMBL" id="UGNW01000001">
    <property type="protein sequence ID" value="STX32456.1"/>
    <property type="molecule type" value="Genomic_DNA"/>
</dbReference>
<dbReference type="STRING" id="28083.Lbir_1561"/>
<evidence type="ECO:0000256" key="2">
    <source>
        <dbReference type="ARBA" id="ARBA00005013"/>
    </source>
</evidence>
<dbReference type="InterPro" id="IPR006157">
    <property type="entry name" value="FolB_dom"/>
</dbReference>
<keyword evidence="4 6" id="KW-0289">Folate biosynthesis</keyword>
<dbReference type="GO" id="GO:0005737">
    <property type="term" value="C:cytoplasm"/>
    <property type="evidence" value="ECO:0007669"/>
    <property type="project" value="TreeGrafter"/>
</dbReference>
<dbReference type="Pfam" id="PF02152">
    <property type="entry name" value="FolB"/>
    <property type="match status" value="1"/>
</dbReference>
<dbReference type="PANTHER" id="PTHR42844:SF1">
    <property type="entry name" value="DIHYDRONEOPTERIN ALDOLASE 1-RELATED"/>
    <property type="match status" value="1"/>
</dbReference>
<accession>A0A378IC14</accession>
<gene>
    <name evidence="9" type="primary">folB</name>
    <name evidence="8" type="ORF">Lbir_1561</name>
    <name evidence="9" type="ORF">NCTC12437_02241</name>
</gene>
<evidence type="ECO:0000256" key="3">
    <source>
        <dbReference type="ARBA" id="ARBA00005708"/>
    </source>
</evidence>
<dbReference type="PANTHER" id="PTHR42844">
    <property type="entry name" value="DIHYDRONEOPTERIN ALDOLASE 1-RELATED"/>
    <property type="match status" value="1"/>
</dbReference>
<comment type="pathway">
    <text evidence="2 6">Cofactor biosynthesis; tetrahydrofolate biosynthesis; 2-amino-4-hydroxy-6-hydroxymethyl-7,8-dihydropteridine diphosphate from 7,8-dihydroneopterin triphosphate: step 3/4.</text>
</comment>
<feature type="domain" description="Dihydroneopterin aldolase/epimerase" evidence="7">
    <location>
        <begin position="4"/>
        <end position="112"/>
    </location>
</feature>
<comment type="similarity">
    <text evidence="3 6">Belongs to the DHNA family.</text>
</comment>
<protein>
    <recommendedName>
        <fullName evidence="6">7,8-dihydroneopterin aldolase</fullName>
        <ecNumber evidence="6">4.1.2.25</ecNumber>
    </recommendedName>
</protein>
<sequence length="112" mass="12637">MDTLEIKALKIATRIGVHQWEQQIKQNLFIDITIPSDFSQCEDALDKTTDYDALCRSVTDYVESNSFQLIETVAEHVAALVKREFKLEQVCVSVSKPHSIPNAGDVRVTVSR</sequence>
<comment type="catalytic activity">
    <reaction evidence="1 6">
        <text>7,8-dihydroneopterin = 6-hydroxymethyl-7,8-dihydropterin + glycolaldehyde</text>
        <dbReference type="Rhea" id="RHEA:10540"/>
        <dbReference type="ChEBI" id="CHEBI:17001"/>
        <dbReference type="ChEBI" id="CHEBI:17071"/>
        <dbReference type="ChEBI" id="CHEBI:44841"/>
        <dbReference type="EC" id="4.1.2.25"/>
    </reaction>
</comment>
<evidence type="ECO:0000313" key="9">
    <source>
        <dbReference type="EMBL" id="STX32456.1"/>
    </source>
</evidence>
<dbReference type="SUPFAM" id="SSF55620">
    <property type="entry name" value="Tetrahydrobiopterin biosynthesis enzymes-like"/>
    <property type="match status" value="1"/>
</dbReference>
<evidence type="ECO:0000256" key="6">
    <source>
        <dbReference type="RuleBase" id="RU362079"/>
    </source>
</evidence>
<dbReference type="GO" id="GO:0046656">
    <property type="term" value="P:folic acid biosynthetic process"/>
    <property type="evidence" value="ECO:0007669"/>
    <property type="project" value="UniProtKB-UniRule"/>
</dbReference>
<evidence type="ECO:0000313" key="11">
    <source>
        <dbReference type="Proteomes" id="UP000255066"/>
    </source>
</evidence>
<dbReference type="SMART" id="SM00905">
    <property type="entry name" value="FolB"/>
    <property type="match status" value="1"/>
</dbReference>
<reference evidence="8 10" key="1">
    <citation type="submission" date="2015-11" db="EMBL/GenBank/DDBJ databases">
        <title>Genomic analysis of 38 Legionella species identifies large and diverse effector repertoires.</title>
        <authorList>
            <person name="Burstein D."/>
            <person name="Amaro F."/>
            <person name="Zusman T."/>
            <person name="Lifshitz Z."/>
            <person name="Cohen O."/>
            <person name="Gilbert J.A."/>
            <person name="Pupko T."/>
            <person name="Shuman H.A."/>
            <person name="Segal G."/>
        </authorList>
    </citation>
    <scope>NUCLEOTIDE SEQUENCE [LARGE SCALE GENOMIC DNA]</scope>
    <source>
        <strain evidence="8 10">CDC#1407-AL-14</strain>
    </source>
</reference>
<evidence type="ECO:0000256" key="4">
    <source>
        <dbReference type="ARBA" id="ARBA00022909"/>
    </source>
</evidence>
<proteinExistence type="inferred from homology"/>
<dbReference type="InterPro" id="IPR006156">
    <property type="entry name" value="Dihydroneopterin_aldolase"/>
</dbReference>
<evidence type="ECO:0000256" key="5">
    <source>
        <dbReference type="ARBA" id="ARBA00023239"/>
    </source>
</evidence>
<dbReference type="EMBL" id="LNXT01000019">
    <property type="protein sequence ID" value="KTC71706.1"/>
    <property type="molecule type" value="Genomic_DNA"/>
</dbReference>
<reference evidence="9 11" key="2">
    <citation type="submission" date="2018-06" db="EMBL/GenBank/DDBJ databases">
        <authorList>
            <consortium name="Pathogen Informatics"/>
            <person name="Doyle S."/>
        </authorList>
    </citation>
    <scope>NUCLEOTIDE SEQUENCE [LARGE SCALE GENOMIC DNA]</scope>
    <source>
        <strain evidence="9 11">NCTC12437</strain>
    </source>
</reference>
<dbReference type="NCBIfam" id="TIGR00526">
    <property type="entry name" value="folB_dom"/>
    <property type="match status" value="1"/>
</dbReference>
<dbReference type="GO" id="GO:0046654">
    <property type="term" value="P:tetrahydrofolate biosynthetic process"/>
    <property type="evidence" value="ECO:0007669"/>
    <property type="project" value="UniProtKB-UniRule"/>
</dbReference>
<comment type="function">
    <text evidence="6">Catalyzes the conversion of 7,8-dihydroneopterin to 6-hydroxymethyl-7,8-dihydropterin.</text>
</comment>
<dbReference type="GO" id="GO:0004150">
    <property type="term" value="F:dihydroneopterin aldolase activity"/>
    <property type="evidence" value="ECO:0007669"/>
    <property type="project" value="UniProtKB-UniRule"/>
</dbReference>
<dbReference type="InterPro" id="IPR043133">
    <property type="entry name" value="GTP-CH-I_C/QueF"/>
</dbReference>
<dbReference type="Gene3D" id="3.30.1130.10">
    <property type="match status" value="1"/>
</dbReference>
<evidence type="ECO:0000256" key="1">
    <source>
        <dbReference type="ARBA" id="ARBA00001353"/>
    </source>
</evidence>
<evidence type="ECO:0000313" key="8">
    <source>
        <dbReference type="EMBL" id="KTC71706.1"/>
    </source>
</evidence>